<keyword evidence="3" id="KW-0862">Zinc</keyword>
<dbReference type="Proteomes" id="UP000322000">
    <property type="component" value="Chromosome 27"/>
</dbReference>
<feature type="region of interest" description="Disordered" evidence="4">
    <location>
        <begin position="139"/>
        <end position="167"/>
    </location>
</feature>
<gene>
    <name evidence="7" type="primary">LOC113505878</name>
</gene>
<dbReference type="KEGG" id="tnl:113505878"/>
<dbReference type="Pfam" id="PF13359">
    <property type="entry name" value="DDE_Tnp_4"/>
    <property type="match status" value="1"/>
</dbReference>
<feature type="domain" description="SWIM-type" evidence="5">
    <location>
        <begin position="703"/>
        <end position="747"/>
    </location>
</feature>
<dbReference type="InParanoid" id="A0A7E5WUN5"/>
<dbReference type="OrthoDB" id="10049726at2759"/>
<evidence type="ECO:0000313" key="7">
    <source>
        <dbReference type="RefSeq" id="XP_026744535.1"/>
    </source>
</evidence>
<evidence type="ECO:0000313" key="6">
    <source>
        <dbReference type="Proteomes" id="UP000322000"/>
    </source>
</evidence>
<evidence type="ECO:0000256" key="4">
    <source>
        <dbReference type="SAM" id="MobiDB-lite"/>
    </source>
</evidence>
<evidence type="ECO:0000256" key="2">
    <source>
        <dbReference type="ARBA" id="ARBA00022723"/>
    </source>
</evidence>
<evidence type="ECO:0000256" key="1">
    <source>
        <dbReference type="ARBA" id="ARBA00001968"/>
    </source>
</evidence>
<evidence type="ECO:0000259" key="5">
    <source>
        <dbReference type="PROSITE" id="PS50966"/>
    </source>
</evidence>
<dbReference type="GeneID" id="113505878"/>
<dbReference type="GO" id="GO:0008270">
    <property type="term" value="F:zinc ion binding"/>
    <property type="evidence" value="ECO:0007669"/>
    <property type="project" value="UniProtKB-KW"/>
</dbReference>
<keyword evidence="6" id="KW-1185">Reference proteome</keyword>
<dbReference type="AlphaFoldDB" id="A0A7E5WUN5"/>
<keyword evidence="2" id="KW-0479">Metal-binding</keyword>
<dbReference type="InterPro" id="IPR027806">
    <property type="entry name" value="HARBI1_dom"/>
</dbReference>
<name>A0A7E5WUN5_TRINI</name>
<dbReference type="RefSeq" id="XP_026744535.1">
    <property type="nucleotide sequence ID" value="XM_026888734.1"/>
</dbReference>
<accession>A0A7E5WUN5</accession>
<dbReference type="InterPro" id="IPR007527">
    <property type="entry name" value="Znf_SWIM"/>
</dbReference>
<protein>
    <submittedName>
        <fullName evidence="7">Uncharacterized protein LOC113505878</fullName>
    </submittedName>
</protein>
<sequence>MSLCINCGIATDRCNTIGRRRLEDEVILSLVQEWVAPQSVNENDFICQVCWNHANTVSLDGNRPEESEQVPIGHRRVCIHCGRSLLRRIRCHQLRTGTIQERRIHKVIREWILPRTVGASSVVCHSCWVRANRASRHFQSGPSTSAATSSAVNVPNTQDIPHVEEPPIRQETYSAPRAPTVGTFIVLPDYYRAVETENRCFVEGCRRRERNRITNTMRKQLLKMYNYYVPANNRLCDIHLTCTSWDFLNDISDNIINTFSAHQIKDMFSLKEADCNILDFENIECMEDHIFYHWVGFNKDQFRQILNEVPQFLNLKNGSLILAAYLIKLRTGDSDDRLSTLLQIPKTTLVTQLGKARSLLYDYFVPHHLGLNHINKQQIIERNLLIPNELFGWHNSEVKPIVVLDGTYVYVQKSSNYKYQKKTYSLHKYQNLVKPFLIVCTDGYIIDVWGPYPATTSDAEIIKKEFGNESLLRQYFESGDAFILDRGFRDALPLLNDCGYRTYVPSSLQQGESQLSTLEANKSRTVTICRWIVEVVNGRFKRDFKIFRQDFFNRASKNVMVHFEVAAALINAFHPPIANRSDAQDILQKINQYINVENQLSNYVINNNINRRRAQFQAIDVERHNVSEFPVLTYSELILVSLGTYQIKQARSYYGEHVRENGSFVIEVCREVTGDLQQELATSVSTWMLRGRIKSRHISNRMYYVYILVDSSLSGRDAIIQYYCTCIVGKRTVGCCAHTMSIIWYLGWARHQGSQLPPAQLLDNVLLYYDNPNEDVE</sequence>
<comment type="cofactor">
    <cofactor evidence="1">
        <name>a divalent metal cation</name>
        <dbReference type="ChEBI" id="CHEBI:60240"/>
    </cofactor>
</comment>
<dbReference type="PROSITE" id="PS50966">
    <property type="entry name" value="ZF_SWIM"/>
    <property type="match status" value="1"/>
</dbReference>
<reference evidence="7" key="1">
    <citation type="submission" date="2025-08" db="UniProtKB">
        <authorList>
            <consortium name="RefSeq"/>
        </authorList>
    </citation>
    <scope>IDENTIFICATION</scope>
</reference>
<dbReference type="PANTHER" id="PTHR23080">
    <property type="entry name" value="THAP DOMAIN PROTEIN"/>
    <property type="match status" value="1"/>
</dbReference>
<evidence type="ECO:0000256" key="3">
    <source>
        <dbReference type="PROSITE-ProRule" id="PRU00325"/>
    </source>
</evidence>
<proteinExistence type="predicted"/>
<organism evidence="6 7">
    <name type="scientific">Trichoplusia ni</name>
    <name type="common">Cabbage looper</name>
    <dbReference type="NCBI Taxonomy" id="7111"/>
    <lineage>
        <taxon>Eukaryota</taxon>
        <taxon>Metazoa</taxon>
        <taxon>Ecdysozoa</taxon>
        <taxon>Arthropoda</taxon>
        <taxon>Hexapoda</taxon>
        <taxon>Insecta</taxon>
        <taxon>Pterygota</taxon>
        <taxon>Neoptera</taxon>
        <taxon>Endopterygota</taxon>
        <taxon>Lepidoptera</taxon>
        <taxon>Glossata</taxon>
        <taxon>Ditrysia</taxon>
        <taxon>Noctuoidea</taxon>
        <taxon>Noctuidae</taxon>
        <taxon>Plusiinae</taxon>
        <taxon>Trichoplusia</taxon>
    </lineage>
</organism>
<keyword evidence="3" id="KW-0863">Zinc-finger</keyword>
<dbReference type="PANTHER" id="PTHR23080:SF141">
    <property type="entry name" value="TRANSPOSASE HELIX-TURN-HELIX DOMAIN-CONTAINING PROTEIN"/>
    <property type="match status" value="1"/>
</dbReference>